<proteinExistence type="predicted"/>
<dbReference type="RefSeq" id="WP_269032153.1">
    <property type="nucleotide sequence ID" value="NZ_CP114040.1"/>
</dbReference>
<keyword evidence="4" id="KW-1185">Reference proteome</keyword>
<dbReference type="Proteomes" id="UP001164459">
    <property type="component" value="Chromosome"/>
</dbReference>
<reference evidence="3" key="1">
    <citation type="submission" date="2022-11" db="EMBL/GenBank/DDBJ databases">
        <title>Minimal conservation of predation-associated metabolite biosynthetic gene clusters underscores biosynthetic potential of Myxococcota including descriptions for ten novel species: Archangium lansinium sp. nov., Myxococcus landrumus sp. nov., Nannocystis bai.</title>
        <authorList>
            <person name="Ahearne A."/>
            <person name="Stevens C."/>
            <person name="Dowd S."/>
        </authorList>
    </citation>
    <scope>NUCLEOTIDE SEQUENCE</scope>
    <source>
        <strain evidence="3">Fl3</strain>
    </source>
</reference>
<evidence type="ECO:0008006" key="5">
    <source>
        <dbReference type="Google" id="ProtNLM"/>
    </source>
</evidence>
<dbReference type="EMBL" id="CP114040">
    <property type="protein sequence ID" value="WAS89843.1"/>
    <property type="molecule type" value="Genomic_DNA"/>
</dbReference>
<feature type="compositionally biased region" description="Gly residues" evidence="1">
    <location>
        <begin position="60"/>
        <end position="72"/>
    </location>
</feature>
<feature type="compositionally biased region" description="Low complexity" evidence="1">
    <location>
        <begin position="27"/>
        <end position="43"/>
    </location>
</feature>
<sequence>MIGSRACLCGFLFALAACGSESAATPTDGDAGTSSTATAADSGSETDDSETPPTSTTVDGCGGPPSTTGGGDPTPLTTAADTGLDGEPCVLAETLQDVPEQCPPVRYRREECGPETWIEDEAALECALTVLRERIPGRVEFEDHSYGIPTLYRRTVISLGDGAALSEYFYSSGACNVFAPTEHVRLKPPGYFVDCLAMADPGERFECAWLYDESTLLECTEGSEECFNV</sequence>
<evidence type="ECO:0000256" key="1">
    <source>
        <dbReference type="SAM" id="MobiDB-lite"/>
    </source>
</evidence>
<feature type="chain" id="PRO_5046958959" description="Lipoprotein" evidence="2">
    <location>
        <begin position="24"/>
        <end position="229"/>
    </location>
</feature>
<keyword evidence="2" id="KW-0732">Signal</keyword>
<feature type="signal peptide" evidence="2">
    <location>
        <begin position="1"/>
        <end position="23"/>
    </location>
</feature>
<name>A0ABY7GSE8_9BACT</name>
<dbReference type="PROSITE" id="PS51257">
    <property type="entry name" value="PROKAR_LIPOPROTEIN"/>
    <property type="match status" value="1"/>
</dbReference>
<protein>
    <recommendedName>
        <fullName evidence="5">Lipoprotein</fullName>
    </recommendedName>
</protein>
<evidence type="ECO:0000313" key="4">
    <source>
        <dbReference type="Proteomes" id="UP001164459"/>
    </source>
</evidence>
<feature type="region of interest" description="Disordered" evidence="1">
    <location>
        <begin position="22"/>
        <end position="83"/>
    </location>
</feature>
<accession>A0ABY7GSE8</accession>
<organism evidence="3 4">
    <name type="scientific">Nannocystis punicea</name>
    <dbReference type="NCBI Taxonomy" id="2995304"/>
    <lineage>
        <taxon>Bacteria</taxon>
        <taxon>Pseudomonadati</taxon>
        <taxon>Myxococcota</taxon>
        <taxon>Polyangia</taxon>
        <taxon>Nannocystales</taxon>
        <taxon>Nannocystaceae</taxon>
        <taxon>Nannocystis</taxon>
    </lineage>
</organism>
<evidence type="ECO:0000313" key="3">
    <source>
        <dbReference type="EMBL" id="WAS89843.1"/>
    </source>
</evidence>
<gene>
    <name evidence="3" type="ORF">O0S08_26930</name>
</gene>
<evidence type="ECO:0000256" key="2">
    <source>
        <dbReference type="SAM" id="SignalP"/>
    </source>
</evidence>